<proteinExistence type="predicted"/>
<accession>A0AAI8CLQ6</accession>
<protein>
    <submittedName>
        <fullName evidence="2">Uncharacterized protein</fullName>
    </submittedName>
</protein>
<keyword evidence="3" id="KW-1185">Reference proteome</keyword>
<evidence type="ECO:0000313" key="2">
    <source>
        <dbReference type="EMBL" id="AMW33254.1"/>
    </source>
</evidence>
<gene>
    <name evidence="2" type="ORF">NA23_08395</name>
</gene>
<sequence length="154" mass="17336">MKRVYVLLVCVLLFSLLFAGPKDSKEPNVSLQLSLYLTQNFGLNFSLGVSVNYEISEGKEIKLPKPKKHPHDIVVKYPKGKRGIEVELELTSGLTFKAENVTVKKIGKNRYRFDLAKSSSISHLIILSGTDVFFAITALQNPSGNVMIAYWYRK</sequence>
<organism evidence="2 3">
    <name type="scientific">Fervidobacterium islandicum</name>
    <dbReference type="NCBI Taxonomy" id="2423"/>
    <lineage>
        <taxon>Bacteria</taxon>
        <taxon>Thermotogati</taxon>
        <taxon>Thermotogota</taxon>
        <taxon>Thermotogae</taxon>
        <taxon>Thermotogales</taxon>
        <taxon>Fervidobacteriaceae</taxon>
        <taxon>Fervidobacterium</taxon>
    </lineage>
</organism>
<dbReference type="RefSeq" id="WP_033192224.1">
    <property type="nucleotide sequence ID" value="NZ_CP014334.2"/>
</dbReference>
<dbReference type="Proteomes" id="UP000093740">
    <property type="component" value="Chromosome"/>
</dbReference>
<keyword evidence="1" id="KW-0732">Signal</keyword>
<dbReference type="EMBL" id="CP014334">
    <property type="protein sequence ID" value="AMW33254.1"/>
    <property type="molecule type" value="Genomic_DNA"/>
</dbReference>
<feature type="signal peptide" evidence="1">
    <location>
        <begin position="1"/>
        <end position="19"/>
    </location>
</feature>
<feature type="chain" id="PRO_5042509424" evidence="1">
    <location>
        <begin position="20"/>
        <end position="154"/>
    </location>
</feature>
<dbReference type="KEGG" id="fia:NA23_08395"/>
<reference evidence="2 3" key="1">
    <citation type="journal article" date="2015" name="Stand. Genomic Sci.">
        <title>Genome sequence of a native-feather degrading extremely thermophilic Eubacterium, Fervidobacterium islandicum AW-1.</title>
        <authorList>
            <person name="Lee Y.J."/>
            <person name="Jeong H."/>
            <person name="Park G.S."/>
            <person name="Kwak Y."/>
            <person name="Lee S.J."/>
            <person name="Lee S.J."/>
            <person name="Park M.K."/>
            <person name="Kim J.Y."/>
            <person name="Kang H.K."/>
            <person name="Shin J.H."/>
            <person name="Lee D.W."/>
        </authorList>
    </citation>
    <scope>NUCLEOTIDE SEQUENCE [LARGE SCALE GENOMIC DNA]</scope>
    <source>
        <strain evidence="2 3">AW-1</strain>
    </source>
</reference>
<dbReference type="AlphaFoldDB" id="A0AAI8CLQ6"/>
<evidence type="ECO:0000313" key="3">
    <source>
        <dbReference type="Proteomes" id="UP000093740"/>
    </source>
</evidence>
<name>A0AAI8CLQ6_FERIS</name>
<evidence type="ECO:0000256" key="1">
    <source>
        <dbReference type="SAM" id="SignalP"/>
    </source>
</evidence>